<dbReference type="AlphaFoldDB" id="A0A3E0IL08"/>
<evidence type="ECO:0000313" key="2">
    <source>
        <dbReference type="EMBL" id="REH89411.1"/>
    </source>
</evidence>
<evidence type="ECO:0000313" key="3">
    <source>
        <dbReference type="Proteomes" id="UP000256562"/>
    </source>
</evidence>
<dbReference type="FunFam" id="3.40.50.720:FF:000311">
    <property type="entry name" value="Ornithine cyclodeaminase"/>
    <property type="match status" value="1"/>
</dbReference>
<accession>A0A3E0IL08</accession>
<comment type="caution">
    <text evidence="2">The sequence shown here is derived from an EMBL/GenBank/DDBJ whole genome shotgun (WGS) entry which is preliminary data.</text>
</comment>
<dbReference type="Proteomes" id="UP000256562">
    <property type="component" value="Unassembled WGS sequence"/>
</dbReference>
<dbReference type="InterPro" id="IPR023401">
    <property type="entry name" value="ODC_N"/>
</dbReference>
<dbReference type="SUPFAM" id="SSF51735">
    <property type="entry name" value="NAD(P)-binding Rossmann-fold domains"/>
    <property type="match status" value="1"/>
</dbReference>
<dbReference type="InterPro" id="IPR003462">
    <property type="entry name" value="ODC_Mu_crystall"/>
</dbReference>
<organism evidence="2 3">
    <name type="scientific">Staphylococcus felis</name>
    <dbReference type="NCBI Taxonomy" id="46127"/>
    <lineage>
        <taxon>Bacteria</taxon>
        <taxon>Bacillati</taxon>
        <taxon>Bacillota</taxon>
        <taxon>Bacilli</taxon>
        <taxon>Bacillales</taxon>
        <taxon>Staphylococcaceae</taxon>
        <taxon>Staphylococcus</taxon>
    </lineage>
</organism>
<reference evidence="2 3" key="1">
    <citation type="journal article" date="2018" name="Vet. Microbiol.">
        <title>Characterisation of Staphylococcus felis isolated from cats using whole genome sequencing.</title>
        <authorList>
            <person name="Worthing K."/>
            <person name="Pang S."/>
            <person name="Trott D.J."/>
            <person name="Abraham S."/>
            <person name="Coombs G.W."/>
            <person name="Jordan D."/>
            <person name="McIntyre L."/>
            <person name="Davies M.R."/>
            <person name="Norris J."/>
        </authorList>
    </citation>
    <scope>NUCLEOTIDE SEQUENCE [LARGE SCALE GENOMIC DNA]</scope>
    <source>
        <strain evidence="2 3">F9</strain>
    </source>
</reference>
<dbReference type="EMBL" id="QKXQ01000684">
    <property type="protein sequence ID" value="REH89411.1"/>
    <property type="molecule type" value="Genomic_DNA"/>
</dbReference>
<evidence type="ECO:0000256" key="1">
    <source>
        <dbReference type="ARBA" id="ARBA00008903"/>
    </source>
</evidence>
<dbReference type="PANTHER" id="PTHR13812:SF19">
    <property type="entry name" value="KETIMINE REDUCTASE MU-CRYSTALLIN"/>
    <property type="match status" value="1"/>
</dbReference>
<proteinExistence type="inferred from homology"/>
<dbReference type="GO" id="GO:0019752">
    <property type="term" value="P:carboxylic acid metabolic process"/>
    <property type="evidence" value="ECO:0007669"/>
    <property type="project" value="UniProtKB-ARBA"/>
</dbReference>
<gene>
    <name evidence="2" type="ORF">DOS83_13390</name>
</gene>
<dbReference type="InterPro" id="IPR036291">
    <property type="entry name" value="NAD(P)-bd_dom_sf"/>
</dbReference>
<dbReference type="GO" id="GO:0005737">
    <property type="term" value="C:cytoplasm"/>
    <property type="evidence" value="ECO:0007669"/>
    <property type="project" value="TreeGrafter"/>
</dbReference>
<dbReference type="Gene3D" id="3.30.1780.10">
    <property type="entry name" value="ornithine cyclodeaminase, domain 1"/>
    <property type="match status" value="1"/>
</dbReference>
<protein>
    <submittedName>
        <fullName evidence="2">Ornithine cyclodeaminase family protein</fullName>
    </submittedName>
</protein>
<comment type="similarity">
    <text evidence="1">Belongs to the ornithine cyclodeaminase/mu-crystallin family.</text>
</comment>
<dbReference type="PIRSF" id="PIRSF001439">
    <property type="entry name" value="CryM"/>
    <property type="match status" value="1"/>
</dbReference>
<dbReference type="RefSeq" id="WP_116095391.1">
    <property type="nucleotide sequence ID" value="NZ_QKXN01000038.1"/>
</dbReference>
<dbReference type="Pfam" id="PF02423">
    <property type="entry name" value="OCD_Mu_crystall"/>
    <property type="match status" value="1"/>
</dbReference>
<dbReference type="GO" id="GO:0016491">
    <property type="term" value="F:oxidoreductase activity"/>
    <property type="evidence" value="ECO:0007669"/>
    <property type="project" value="UniProtKB-ARBA"/>
</dbReference>
<name>A0A3E0IL08_9STAP</name>
<dbReference type="PANTHER" id="PTHR13812">
    <property type="entry name" value="KETIMINE REDUCTASE MU-CRYSTALLIN"/>
    <property type="match status" value="1"/>
</dbReference>
<sequence>MQFYDDATIQQHYQMTDAIQDIKLLLKELNHVSHTERLVIPTGEGSQSMLYMPSIHFGKQMGMIKITSITPQNPTANRPTTQANIVITNIQTGEHIATIDASYLTRLRTGALSAIATEYLSRENAQTLGMIGTGGMAYEQLWGNIEVRNIQNVILYNRTYEKAVQFQKYIQDRFPHLNVLVSDNVNDLVVQSDIINCQTQSTQPVFNAKDIQKGTHINGIGSYRPDMVEIDYQILPNTSHVVFDDIEGVKKEAGEFIKANEEKIFCFEDVYGNLKSLIESSDLARSEDDITVFKSVGASYYDLAVALGAYHCLQTSIE</sequence>
<dbReference type="Gene3D" id="3.40.50.720">
    <property type="entry name" value="NAD(P)-binding Rossmann-like Domain"/>
    <property type="match status" value="1"/>
</dbReference>
<dbReference type="OrthoDB" id="9792005at2"/>